<dbReference type="Pfam" id="PF10531">
    <property type="entry name" value="SLBB"/>
    <property type="match status" value="1"/>
</dbReference>
<keyword evidence="1" id="KW-0472">Membrane</keyword>
<dbReference type="GO" id="GO:0015628">
    <property type="term" value="P:protein secretion by the type II secretion system"/>
    <property type="evidence" value="ECO:0007669"/>
    <property type="project" value="TreeGrafter"/>
</dbReference>
<dbReference type="InterPro" id="IPR051675">
    <property type="entry name" value="Endo/Exo/Phosphatase_dom_1"/>
</dbReference>
<dbReference type="NCBIfam" id="TIGR00426">
    <property type="entry name" value="competence protein ComEA helix-hairpin-helix repeat region"/>
    <property type="match status" value="1"/>
</dbReference>
<dbReference type="GO" id="GO:0006281">
    <property type="term" value="P:DNA repair"/>
    <property type="evidence" value="ECO:0007669"/>
    <property type="project" value="InterPro"/>
</dbReference>
<dbReference type="InterPro" id="IPR004509">
    <property type="entry name" value="Competence_ComEA_HhH"/>
</dbReference>
<reference evidence="4" key="1">
    <citation type="submission" date="2016-12" db="EMBL/GenBank/DDBJ databases">
        <authorList>
            <person name="Gulvik C.A."/>
        </authorList>
    </citation>
    <scope>NUCLEOTIDE SEQUENCE [LARGE SCALE GENOMIC DNA]</scope>
    <source>
        <strain evidence="4">NED12-00049-6B</strain>
    </source>
</reference>
<accession>A0A1Q8EAN9</accession>
<dbReference type="InterPro" id="IPR019554">
    <property type="entry name" value="Soluble_ligand-bd"/>
</dbReference>
<dbReference type="SMART" id="SM00278">
    <property type="entry name" value="HhH1"/>
    <property type="match status" value="2"/>
</dbReference>
<dbReference type="Gene3D" id="1.10.150.310">
    <property type="entry name" value="Tex RuvX-like domain-like"/>
    <property type="match status" value="1"/>
</dbReference>
<dbReference type="Pfam" id="PF12836">
    <property type="entry name" value="HHH_3"/>
    <property type="match status" value="1"/>
</dbReference>
<keyword evidence="1" id="KW-0812">Transmembrane</keyword>
<dbReference type="Proteomes" id="UP000186890">
    <property type="component" value="Unassembled WGS sequence"/>
</dbReference>
<dbReference type="AlphaFoldDB" id="A0A1Q8EAN9"/>
<dbReference type="GO" id="GO:0015627">
    <property type="term" value="C:type II protein secretion system complex"/>
    <property type="evidence" value="ECO:0007669"/>
    <property type="project" value="TreeGrafter"/>
</dbReference>
<gene>
    <name evidence="3" type="ORF">BU202_00785</name>
</gene>
<dbReference type="PANTHER" id="PTHR21180">
    <property type="entry name" value="ENDONUCLEASE/EXONUCLEASE/PHOSPHATASE FAMILY DOMAIN-CONTAINING PROTEIN 1"/>
    <property type="match status" value="1"/>
</dbReference>
<feature type="domain" description="Helix-hairpin-helix DNA-binding motif class 1" evidence="2">
    <location>
        <begin position="189"/>
        <end position="208"/>
    </location>
</feature>
<evidence type="ECO:0000256" key="1">
    <source>
        <dbReference type="SAM" id="Phobius"/>
    </source>
</evidence>
<keyword evidence="4" id="KW-1185">Reference proteome</keyword>
<dbReference type="PANTHER" id="PTHR21180:SF32">
    <property type="entry name" value="ENDONUCLEASE_EXONUCLEASE_PHOSPHATASE FAMILY DOMAIN-CONTAINING PROTEIN 1"/>
    <property type="match status" value="1"/>
</dbReference>
<proteinExistence type="predicted"/>
<evidence type="ECO:0000313" key="3">
    <source>
        <dbReference type="EMBL" id="OLF48857.1"/>
    </source>
</evidence>
<feature type="transmembrane region" description="Helical" evidence="1">
    <location>
        <begin position="12"/>
        <end position="33"/>
    </location>
</feature>
<dbReference type="SUPFAM" id="SSF47781">
    <property type="entry name" value="RuvA domain 2-like"/>
    <property type="match status" value="1"/>
</dbReference>
<dbReference type="InterPro" id="IPR010994">
    <property type="entry name" value="RuvA_2-like"/>
</dbReference>
<evidence type="ECO:0000259" key="2">
    <source>
        <dbReference type="SMART" id="SM00278"/>
    </source>
</evidence>
<keyword evidence="1" id="KW-1133">Transmembrane helix</keyword>
<dbReference type="Gene3D" id="3.10.560.10">
    <property type="entry name" value="Outer membrane lipoprotein wza domain like"/>
    <property type="match status" value="1"/>
</dbReference>
<feature type="domain" description="Helix-hairpin-helix DNA-binding motif class 1" evidence="2">
    <location>
        <begin position="159"/>
        <end position="178"/>
    </location>
</feature>
<protein>
    <submittedName>
        <fullName evidence="3">Competence protein</fullName>
    </submittedName>
</protein>
<dbReference type="OrthoDB" id="9790239at2"/>
<comment type="caution">
    <text evidence="3">The sequence shown here is derived from an EMBL/GenBank/DDBJ whole genome shotgun (WGS) entry which is preliminary data.</text>
</comment>
<dbReference type="GO" id="GO:0003677">
    <property type="term" value="F:DNA binding"/>
    <property type="evidence" value="ECO:0007669"/>
    <property type="project" value="InterPro"/>
</dbReference>
<dbReference type="RefSeq" id="WP_075103900.1">
    <property type="nucleotide sequence ID" value="NZ_MSJM01000001.1"/>
</dbReference>
<evidence type="ECO:0000313" key="4">
    <source>
        <dbReference type="Proteomes" id="UP000186890"/>
    </source>
</evidence>
<dbReference type="EMBL" id="MSJM01000001">
    <property type="protein sequence ID" value="OLF48857.1"/>
    <property type="molecule type" value="Genomic_DNA"/>
</dbReference>
<dbReference type="InterPro" id="IPR003583">
    <property type="entry name" value="Hlx-hairpin-Hlx_DNA-bd_motif"/>
</dbReference>
<sequence>MLEKWIHVLRDYKWFIVAGVGLSGILALVFVLGQTGQTEEATSLTDFATSSEQVVEKTASSQSETSLVVDVKGAVKKPGIYHLPAGSRIHDAVEAAGGLTEAADSKSVNLAQKLSDEGVVYVATKEEAVSIIPSASPAQASGDKGATTGLVNLNTATEAELQTISGIGAKRAADIVAYRESNGRFQSVDDLKNVPGIGGKSLENIRPYVTVD</sequence>
<name>A0A1Q8EAN9_9STRE</name>
<organism evidence="3 4">
    <name type="scientific">Streptococcus cuniculi</name>
    <dbReference type="NCBI Taxonomy" id="1432788"/>
    <lineage>
        <taxon>Bacteria</taxon>
        <taxon>Bacillati</taxon>
        <taxon>Bacillota</taxon>
        <taxon>Bacilli</taxon>
        <taxon>Lactobacillales</taxon>
        <taxon>Streptococcaceae</taxon>
        <taxon>Streptococcus</taxon>
    </lineage>
</organism>